<evidence type="ECO:0000313" key="1">
    <source>
        <dbReference type="EMBL" id="QHS95436.1"/>
    </source>
</evidence>
<dbReference type="AlphaFoldDB" id="A0A6C0BT89"/>
<organism evidence="1">
    <name type="scientific">viral metagenome</name>
    <dbReference type="NCBI Taxonomy" id="1070528"/>
    <lineage>
        <taxon>unclassified sequences</taxon>
        <taxon>metagenomes</taxon>
        <taxon>organismal metagenomes</taxon>
    </lineage>
</organism>
<sequence>MELQKFIDNNRDYIDLFKKNNLKVKKNKNNLILVTKRYNDNSIVKEDEYWKMYCRGSVIDTSTNKLICIPPVKSELIDNIDNHLEYEEVQELIDGTMINLFYHKDEWIISTRSDIRGYNKWNNKSFKDMFNECFTYEYENLIKTNCYSFVMRHVDNRNISKIDKNDLYLVEMYDLHNKIERLSSNQFPKYFKSVQNLVSLEVKSEIDNFSNDYNFNIKGYTIKNDSKRYKIINPHYEKVKNLKINYSNDLISYIELRKNGNLKDYLNYFPEKNKLFISYRDKIHILSNDLYSNYKELFIYKTKEKKDVPYHLKPFIYELHSRYLRNKSPTTWQDIKDYIHNLPSKRLVFSINYMK</sequence>
<proteinExistence type="predicted"/>
<evidence type="ECO:0008006" key="2">
    <source>
        <dbReference type="Google" id="ProtNLM"/>
    </source>
</evidence>
<reference evidence="1" key="1">
    <citation type="journal article" date="2020" name="Nature">
        <title>Giant virus diversity and host interactions through global metagenomics.</title>
        <authorList>
            <person name="Schulz F."/>
            <person name="Roux S."/>
            <person name="Paez-Espino D."/>
            <person name="Jungbluth S."/>
            <person name="Walsh D.A."/>
            <person name="Denef V.J."/>
            <person name="McMahon K.D."/>
            <person name="Konstantinidis K.T."/>
            <person name="Eloe-Fadrosh E.A."/>
            <person name="Kyrpides N.C."/>
            <person name="Woyke T."/>
        </authorList>
    </citation>
    <scope>NUCLEOTIDE SEQUENCE</scope>
    <source>
        <strain evidence="1">GVMAG-M-3300018428-35</strain>
    </source>
</reference>
<name>A0A6C0BT89_9ZZZZ</name>
<accession>A0A6C0BT89</accession>
<dbReference type="EMBL" id="MN739250">
    <property type="protein sequence ID" value="QHS95436.1"/>
    <property type="molecule type" value="Genomic_DNA"/>
</dbReference>
<protein>
    <recommendedName>
        <fullName evidence="2">T4 RNA ligase 1-like N-terminal domain-containing protein</fullName>
    </recommendedName>
</protein>